<sequence>MTSRRSQWMGAPSPTAFKLDHVLVAIVQCLEAPIDVKAFLSALPASARSPPLAALLQLLQRPLDAVISYRHYTEHEAVEHLWPMLKLAELAPTGARLARDALPVVTAAMVFGVPMDPAGLEALQAWSKKVIHYTHPHVLINIPLPRLCSVLRECIKLQSFDARNVSGDASPLDAVTTPAHRLSFLAINCPAREAAKISAIGRWLDSAYAETLVVSFFASDDPRDHDALSLMLPKTVALSTLDMCLKMPGLLAPLVAVAPSFTRLTRLRIKLAHASDMPVLVQLLTCLDGQRLTMLHITCPHYEYVNFGVLLDVLPSFPVLEDLSLARGSFAVDAMAPTARLPSTLRRVAFTSISFDGPAWNAFAAGLSSAYELESLTWLECKLSTAITDAIMTTLPDWIRRGIQSIAMHKCDVSNESIMRLAAALPHTTSRLGAAFDIVDEYELSGPCYIAVDQALTTSEAAVPVLRQYNYRYEYVAGRRSLVLESPA</sequence>
<dbReference type="SUPFAM" id="SSF52047">
    <property type="entry name" value="RNI-like"/>
    <property type="match status" value="1"/>
</dbReference>
<reference evidence="1 2" key="1">
    <citation type="submission" date="2012-04" db="EMBL/GenBank/DDBJ databases">
        <title>The Genome Sequence of Saprolegnia declina VS20.</title>
        <authorList>
            <consortium name="The Broad Institute Genome Sequencing Platform"/>
            <person name="Russ C."/>
            <person name="Nusbaum C."/>
            <person name="Tyler B."/>
            <person name="van West P."/>
            <person name="Dieguez-Uribeondo J."/>
            <person name="de Bruijn I."/>
            <person name="Tripathy S."/>
            <person name="Jiang R."/>
            <person name="Young S.K."/>
            <person name="Zeng Q."/>
            <person name="Gargeya S."/>
            <person name="Fitzgerald M."/>
            <person name="Haas B."/>
            <person name="Abouelleil A."/>
            <person name="Alvarado L."/>
            <person name="Arachchi H.M."/>
            <person name="Berlin A."/>
            <person name="Chapman S.B."/>
            <person name="Goldberg J."/>
            <person name="Griggs A."/>
            <person name="Gujja S."/>
            <person name="Hansen M."/>
            <person name="Howarth C."/>
            <person name="Imamovic A."/>
            <person name="Larimer J."/>
            <person name="McCowen C."/>
            <person name="Montmayeur A."/>
            <person name="Murphy C."/>
            <person name="Neiman D."/>
            <person name="Pearson M."/>
            <person name="Priest M."/>
            <person name="Roberts A."/>
            <person name="Saif S."/>
            <person name="Shea T."/>
            <person name="Sisk P."/>
            <person name="Sykes S."/>
            <person name="Wortman J."/>
            <person name="Nusbaum C."/>
            <person name="Birren B."/>
        </authorList>
    </citation>
    <scope>NUCLEOTIDE SEQUENCE [LARGE SCALE GENOMIC DNA]</scope>
    <source>
        <strain evidence="1 2">VS20</strain>
    </source>
</reference>
<dbReference type="InterPro" id="IPR032675">
    <property type="entry name" value="LRR_dom_sf"/>
</dbReference>
<accession>T0PWX0</accession>
<gene>
    <name evidence="1" type="ORF">SDRG_12269</name>
</gene>
<organism evidence="1 2">
    <name type="scientific">Saprolegnia diclina (strain VS20)</name>
    <dbReference type="NCBI Taxonomy" id="1156394"/>
    <lineage>
        <taxon>Eukaryota</taxon>
        <taxon>Sar</taxon>
        <taxon>Stramenopiles</taxon>
        <taxon>Oomycota</taxon>
        <taxon>Saprolegniomycetes</taxon>
        <taxon>Saprolegniales</taxon>
        <taxon>Saprolegniaceae</taxon>
        <taxon>Saprolegnia</taxon>
    </lineage>
</organism>
<dbReference type="Proteomes" id="UP000030762">
    <property type="component" value="Unassembled WGS sequence"/>
</dbReference>
<evidence type="ECO:0000313" key="2">
    <source>
        <dbReference type="Proteomes" id="UP000030762"/>
    </source>
</evidence>
<evidence type="ECO:0000313" key="1">
    <source>
        <dbReference type="EMBL" id="EQC29989.1"/>
    </source>
</evidence>
<dbReference type="RefSeq" id="XP_008616556.1">
    <property type="nucleotide sequence ID" value="XM_008618334.1"/>
</dbReference>
<evidence type="ECO:0008006" key="3">
    <source>
        <dbReference type="Google" id="ProtNLM"/>
    </source>
</evidence>
<keyword evidence="2" id="KW-1185">Reference proteome</keyword>
<dbReference type="Gene3D" id="3.80.10.10">
    <property type="entry name" value="Ribonuclease Inhibitor"/>
    <property type="match status" value="1"/>
</dbReference>
<protein>
    <recommendedName>
        <fullName evidence="3">F-box domain-containing protein</fullName>
    </recommendedName>
</protein>
<proteinExistence type="predicted"/>
<dbReference type="EMBL" id="JH767179">
    <property type="protein sequence ID" value="EQC29989.1"/>
    <property type="molecule type" value="Genomic_DNA"/>
</dbReference>
<dbReference type="AlphaFoldDB" id="T0PWX0"/>
<name>T0PWX0_SAPDV</name>
<dbReference type="InParanoid" id="T0PWX0"/>
<dbReference type="GeneID" id="19952996"/>
<dbReference type="VEuPathDB" id="FungiDB:SDRG_12269"/>